<dbReference type="HAMAP" id="MF_01914">
    <property type="entry name" value="LPS_assembly_LptA"/>
    <property type="match status" value="1"/>
</dbReference>
<dbReference type="Pfam" id="PF03968">
    <property type="entry name" value="LptD_N"/>
    <property type="match status" value="1"/>
</dbReference>
<feature type="signal peptide" evidence="4">
    <location>
        <begin position="1"/>
        <end position="21"/>
    </location>
</feature>
<feature type="compositionally biased region" description="Low complexity" evidence="5">
    <location>
        <begin position="176"/>
        <end position="185"/>
    </location>
</feature>
<dbReference type="InterPro" id="IPR005653">
    <property type="entry name" value="OstA-like_N"/>
</dbReference>
<dbReference type="GO" id="GO:0009279">
    <property type="term" value="C:cell outer membrane"/>
    <property type="evidence" value="ECO:0007669"/>
    <property type="project" value="TreeGrafter"/>
</dbReference>
<sequence length="202" mass="21102" precursor="true">MSAPALLLLALAVFVALPGHAAKDDRHQPVSIESTASATLSSKTGRLEWAGPVLLVQGSLQLRAARLEAERRNDDTVLALASGEAGNPVRFSQALSRPGEQMEGSAERIEYDSRAETVRFLGAASVRTLANGKLVEELTGAAILYNARTEVLSVEPGAGSAQDKGKVRMVLMPRQSASAPAPAASGVNLQSSPALTPKPPTR</sequence>
<evidence type="ECO:0000259" key="6">
    <source>
        <dbReference type="Pfam" id="PF03968"/>
    </source>
</evidence>
<dbReference type="Proteomes" id="UP000554837">
    <property type="component" value="Unassembled WGS sequence"/>
</dbReference>
<comment type="caution">
    <text evidence="7">The sequence shown here is derived from an EMBL/GenBank/DDBJ whole genome shotgun (WGS) entry which is preliminary data.</text>
</comment>
<comment type="subcellular location">
    <subcellularLocation>
        <location evidence="4">Periplasm</location>
    </subcellularLocation>
</comment>
<keyword evidence="2 4" id="KW-0732">Signal</keyword>
<dbReference type="AlphaFoldDB" id="A0A840RYA3"/>
<dbReference type="NCBIfam" id="TIGR03002">
    <property type="entry name" value="outer_YhbN_LptA"/>
    <property type="match status" value="1"/>
</dbReference>
<evidence type="ECO:0000256" key="1">
    <source>
        <dbReference type="ARBA" id="ARBA00022448"/>
    </source>
</evidence>
<dbReference type="GO" id="GO:0017089">
    <property type="term" value="F:glycolipid transfer activity"/>
    <property type="evidence" value="ECO:0007669"/>
    <property type="project" value="TreeGrafter"/>
</dbReference>
<dbReference type="RefSeq" id="WP_175423706.1">
    <property type="nucleotide sequence ID" value="NZ_CP040709.1"/>
</dbReference>
<feature type="chain" id="PRO_5033174768" description="Lipopolysaccharide export system protein LptA" evidence="4">
    <location>
        <begin position="22"/>
        <end position="202"/>
    </location>
</feature>
<protein>
    <recommendedName>
        <fullName evidence="4">Lipopolysaccharide export system protein LptA</fullName>
    </recommendedName>
</protein>
<keyword evidence="8" id="KW-1185">Reference proteome</keyword>
<evidence type="ECO:0000256" key="5">
    <source>
        <dbReference type="SAM" id="MobiDB-lite"/>
    </source>
</evidence>
<feature type="region of interest" description="Disordered" evidence="5">
    <location>
        <begin position="173"/>
        <end position="202"/>
    </location>
</feature>
<dbReference type="InterPro" id="IPR052037">
    <property type="entry name" value="LPS_export_LptA"/>
</dbReference>
<keyword evidence="3 4" id="KW-0574">Periplasm</keyword>
<comment type="function">
    <text evidence="4">Involved in the assembly of lipopolysaccharide (LPS). Required for the translocation of LPS from the inner membrane to the outer membrane.</text>
</comment>
<accession>A0A840RYA3</accession>
<dbReference type="GO" id="GO:0015920">
    <property type="term" value="P:lipopolysaccharide transport"/>
    <property type="evidence" value="ECO:0007669"/>
    <property type="project" value="UniProtKB-UniRule"/>
</dbReference>
<evidence type="ECO:0000256" key="3">
    <source>
        <dbReference type="ARBA" id="ARBA00022764"/>
    </source>
</evidence>
<reference evidence="7 8" key="1">
    <citation type="submission" date="2020-08" db="EMBL/GenBank/DDBJ databases">
        <title>Genomic Encyclopedia of Type Strains, Phase IV (KMG-IV): sequencing the most valuable type-strain genomes for metagenomic binning, comparative biology and taxonomic classification.</title>
        <authorList>
            <person name="Goeker M."/>
        </authorList>
    </citation>
    <scope>NUCLEOTIDE SEQUENCE [LARGE SCALE GENOMIC DNA]</scope>
    <source>
        <strain evidence="7 8">DSM 23958</strain>
    </source>
</reference>
<dbReference type="GO" id="GO:0001530">
    <property type="term" value="F:lipopolysaccharide binding"/>
    <property type="evidence" value="ECO:0007669"/>
    <property type="project" value="InterPro"/>
</dbReference>
<dbReference type="PANTHER" id="PTHR36504">
    <property type="entry name" value="LIPOPOLYSACCHARIDE EXPORT SYSTEM PROTEIN LPTA"/>
    <property type="match status" value="1"/>
</dbReference>
<organism evidence="7 8">
    <name type="scientific">Inhella inkyongensis</name>
    <dbReference type="NCBI Taxonomy" id="392593"/>
    <lineage>
        <taxon>Bacteria</taxon>
        <taxon>Pseudomonadati</taxon>
        <taxon>Pseudomonadota</taxon>
        <taxon>Betaproteobacteria</taxon>
        <taxon>Burkholderiales</taxon>
        <taxon>Sphaerotilaceae</taxon>
        <taxon>Inhella</taxon>
    </lineage>
</organism>
<dbReference type="InterPro" id="IPR014340">
    <property type="entry name" value="LptA"/>
</dbReference>
<dbReference type="PANTHER" id="PTHR36504:SF1">
    <property type="entry name" value="LIPOPOLYSACCHARIDE EXPORT SYSTEM PROTEIN LPTA"/>
    <property type="match status" value="1"/>
</dbReference>
<evidence type="ECO:0000313" key="8">
    <source>
        <dbReference type="Proteomes" id="UP000554837"/>
    </source>
</evidence>
<dbReference type="GO" id="GO:0030288">
    <property type="term" value="C:outer membrane-bounded periplasmic space"/>
    <property type="evidence" value="ECO:0007669"/>
    <property type="project" value="TreeGrafter"/>
</dbReference>
<keyword evidence="1 4" id="KW-0813">Transport</keyword>
<evidence type="ECO:0000313" key="7">
    <source>
        <dbReference type="EMBL" id="MBB5202935.1"/>
    </source>
</evidence>
<comment type="subunit">
    <text evidence="4">Component of the lipopolysaccharide transport and assembly complex.</text>
</comment>
<name>A0A840RYA3_9BURK</name>
<feature type="domain" description="Organic solvent tolerance-like N-terminal" evidence="6">
    <location>
        <begin position="37"/>
        <end position="150"/>
    </location>
</feature>
<proteinExistence type="inferred from homology"/>
<dbReference type="EMBL" id="JACHHO010000001">
    <property type="protein sequence ID" value="MBB5202935.1"/>
    <property type="molecule type" value="Genomic_DNA"/>
</dbReference>
<dbReference type="Gene3D" id="2.60.450.10">
    <property type="entry name" value="Lipopolysaccharide (LPS) transport protein A like domain"/>
    <property type="match status" value="1"/>
</dbReference>
<evidence type="ECO:0000256" key="2">
    <source>
        <dbReference type="ARBA" id="ARBA00022729"/>
    </source>
</evidence>
<gene>
    <name evidence="4" type="primary">lptA</name>
    <name evidence="7" type="ORF">HNQ51_000228</name>
</gene>
<dbReference type="GO" id="GO:0043165">
    <property type="term" value="P:Gram-negative-bacterium-type cell outer membrane assembly"/>
    <property type="evidence" value="ECO:0007669"/>
    <property type="project" value="UniProtKB-UniRule"/>
</dbReference>
<comment type="similarity">
    <text evidence="4">Belongs to the LptA family.</text>
</comment>
<evidence type="ECO:0000256" key="4">
    <source>
        <dbReference type="HAMAP-Rule" id="MF_01914"/>
    </source>
</evidence>